<dbReference type="SUPFAM" id="SSF55073">
    <property type="entry name" value="Nucleotide cyclase"/>
    <property type="match status" value="1"/>
</dbReference>
<accession>A0A515EJN5</accession>
<reference evidence="4" key="1">
    <citation type="submission" date="2019-02" db="EMBL/GenBank/DDBJ databases">
        <title>Complete genome sequence of Rhodoferax sp. Gr-4.</title>
        <authorList>
            <person name="Jin L."/>
        </authorList>
    </citation>
    <scope>NUCLEOTIDE SEQUENCE [LARGE SCALE GENOMIC DNA]</scope>
    <source>
        <strain evidence="4">Gr-4</strain>
    </source>
</reference>
<dbReference type="InterPro" id="IPR050697">
    <property type="entry name" value="Adenylyl/Guanylyl_Cyclase_3/4"/>
</dbReference>
<organism evidence="3 4">
    <name type="scientific">Rhodoferax aquaticus</name>
    <dbReference type="NCBI Taxonomy" id="2527691"/>
    <lineage>
        <taxon>Bacteria</taxon>
        <taxon>Pseudomonadati</taxon>
        <taxon>Pseudomonadota</taxon>
        <taxon>Betaproteobacteria</taxon>
        <taxon>Burkholderiales</taxon>
        <taxon>Comamonadaceae</taxon>
        <taxon>Rhodoferax</taxon>
    </lineage>
</organism>
<name>A0A515EJN5_9BURK</name>
<keyword evidence="1" id="KW-0472">Membrane</keyword>
<dbReference type="Proteomes" id="UP000317365">
    <property type="component" value="Chromosome"/>
</dbReference>
<gene>
    <name evidence="3" type="ORF">EXZ61_01080</name>
</gene>
<dbReference type="Pfam" id="PF00211">
    <property type="entry name" value="Guanylate_cyc"/>
    <property type="match status" value="1"/>
</dbReference>
<evidence type="ECO:0000313" key="4">
    <source>
        <dbReference type="Proteomes" id="UP000317365"/>
    </source>
</evidence>
<protein>
    <submittedName>
        <fullName evidence="3">Adenylate/guanylate cyclase domain-containing protein</fullName>
    </submittedName>
</protein>
<dbReference type="InterPro" id="IPR001054">
    <property type="entry name" value="A/G_cyclase"/>
</dbReference>
<reference evidence="4" key="2">
    <citation type="journal article" date="2020" name="Int. J. Syst. Evol. Microbiol.">
        <title>Genomic insights into a novel species Rhodoferax aquaticus sp. nov., isolated from freshwater.</title>
        <authorList>
            <person name="Li T."/>
            <person name="Zhuo Y."/>
            <person name="Jin C.Z."/>
            <person name="Wu X."/>
            <person name="Ko S.R."/>
            <person name="Jin F.J."/>
            <person name="Ahn C.Y."/>
            <person name="Oh H.M."/>
            <person name="Lee H.G."/>
            <person name="Jin L."/>
        </authorList>
    </citation>
    <scope>NUCLEOTIDE SEQUENCE [LARGE SCALE GENOMIC DNA]</scope>
    <source>
        <strain evidence="4">Gr-4</strain>
    </source>
</reference>
<dbReference type="CDD" id="cd07302">
    <property type="entry name" value="CHD"/>
    <property type="match status" value="1"/>
</dbReference>
<feature type="domain" description="Guanylate cyclase" evidence="2">
    <location>
        <begin position="491"/>
        <end position="623"/>
    </location>
</feature>
<keyword evidence="1" id="KW-0812">Transmembrane</keyword>
<dbReference type="AlphaFoldDB" id="A0A515EJN5"/>
<dbReference type="InterPro" id="IPR007890">
    <property type="entry name" value="CHASE2"/>
</dbReference>
<evidence type="ECO:0000259" key="2">
    <source>
        <dbReference type="PROSITE" id="PS50125"/>
    </source>
</evidence>
<dbReference type="InterPro" id="IPR029787">
    <property type="entry name" value="Nucleotide_cyclase"/>
</dbReference>
<feature type="transmembrane region" description="Helical" evidence="1">
    <location>
        <begin position="400"/>
        <end position="419"/>
    </location>
</feature>
<dbReference type="GO" id="GO:0035556">
    <property type="term" value="P:intracellular signal transduction"/>
    <property type="evidence" value="ECO:0007669"/>
    <property type="project" value="InterPro"/>
</dbReference>
<dbReference type="Pfam" id="PF05226">
    <property type="entry name" value="CHASE2"/>
    <property type="match status" value="1"/>
</dbReference>
<dbReference type="GO" id="GO:0006171">
    <property type="term" value="P:cAMP biosynthetic process"/>
    <property type="evidence" value="ECO:0007669"/>
    <property type="project" value="TreeGrafter"/>
</dbReference>
<dbReference type="GO" id="GO:0004016">
    <property type="term" value="F:adenylate cyclase activity"/>
    <property type="evidence" value="ECO:0007669"/>
    <property type="project" value="UniProtKB-ARBA"/>
</dbReference>
<evidence type="ECO:0000256" key="1">
    <source>
        <dbReference type="SAM" id="Phobius"/>
    </source>
</evidence>
<dbReference type="PANTHER" id="PTHR43081">
    <property type="entry name" value="ADENYLATE CYCLASE, TERMINAL-DIFFERENTIATION SPECIFIC-RELATED"/>
    <property type="match status" value="1"/>
</dbReference>
<evidence type="ECO:0000313" key="3">
    <source>
        <dbReference type="EMBL" id="QDL52878.1"/>
    </source>
</evidence>
<keyword evidence="1" id="KW-1133">Transmembrane helix</keyword>
<dbReference type="PANTHER" id="PTHR43081:SF1">
    <property type="entry name" value="ADENYLATE CYCLASE, TERMINAL-DIFFERENTIATION SPECIFIC"/>
    <property type="match status" value="1"/>
</dbReference>
<feature type="transmembrane region" description="Helical" evidence="1">
    <location>
        <begin position="425"/>
        <end position="449"/>
    </location>
</feature>
<dbReference type="Gene3D" id="3.30.70.1230">
    <property type="entry name" value="Nucleotide cyclase"/>
    <property type="match status" value="1"/>
</dbReference>
<dbReference type="SMART" id="SM00044">
    <property type="entry name" value="CYCc"/>
    <property type="match status" value="1"/>
</dbReference>
<keyword evidence="4" id="KW-1185">Reference proteome</keyword>
<dbReference type="RefSeq" id="WP_142808330.1">
    <property type="nucleotide sequence ID" value="NZ_CP036282.1"/>
</dbReference>
<dbReference type="EMBL" id="CP036282">
    <property type="protein sequence ID" value="QDL52878.1"/>
    <property type="molecule type" value="Genomic_DNA"/>
</dbReference>
<dbReference type="KEGG" id="rhg:EXZ61_01080"/>
<dbReference type="SMART" id="SM01080">
    <property type="entry name" value="CHASE2"/>
    <property type="match status" value="1"/>
</dbReference>
<proteinExistence type="predicted"/>
<dbReference type="PROSITE" id="PS50125">
    <property type="entry name" value="GUANYLATE_CYCLASE_2"/>
    <property type="match status" value="1"/>
</dbReference>
<sequence length="746" mass="81292">MKAISKHWARIAVTLLPLFLALLHAVGMLPIGVIGQLDNAIYDARLRATSPKTLDKRIVIVDIDEKSLAAVGHWPWGRHRLAELVNQLFEQHHIALLGFDVVFAEEDDSSGLKTLKALADHELKASPEFARALEKIEPTLDFDAAFAKALASRPIVLGYYLNQGKASGVLPAPALPLEALQGRKLPSTQWRGYGSNIAALAAAAPRAGHFNTLPDADGLVRSLPMLAEVQGQNYESLSLAMFRYLAGSPDLRPGFTSDRFFSRTYQTVDRLLLQVGEKSLAVPVDERLSSLVPYRGPGGPTGNSFQYVSAVDVLENRVPADTLRDKIVLLGTTAPGLLDLRATPVGEAYPGVEVHANAISGFLDGKILVKPDYALGYEVVVLLLSGLILAFGLPLLAAPMAVGLSVAVLAGLTALNFWLYTQFGLVLPLASSLCMAFTAFALNMSYGYFVESRAKRDLANLFGTYVPPELVDEMLKEPESYSMQATNRELTVMFCDMRGFTKMSESMPPTELQALLTGVFGKLTDIIRSNLGTIDKYMGDCVMAFWGAPVESSQHAQLAVKAALEMAQAVHTINAEHRARGLPEIGIGIGLNTGVMCVGDMGSHIRKSYTVIGDAVNLASRLEGLSKVYATDIVASESTRKQAGAMLWQELDKVRVKGKDQAVAIFRPMQGTIEGSFTTQDALKLWGQFLKAYRAQQWDQADVALLNLQRQDATNALYRLYVERVATLRLLPFDPHWDGATNFETK</sequence>
<feature type="transmembrane region" description="Helical" evidence="1">
    <location>
        <begin position="374"/>
        <end position="393"/>
    </location>
</feature>